<protein>
    <recommendedName>
        <fullName evidence="1">Transposase DDE domain-containing protein</fullName>
    </recommendedName>
</protein>
<reference evidence="3" key="1">
    <citation type="journal article" date="2019" name="Int. J. Syst. Evol. Microbiol.">
        <title>The Global Catalogue of Microorganisms (GCM) 10K type strain sequencing project: providing services to taxonomists for standard genome sequencing and annotation.</title>
        <authorList>
            <consortium name="The Broad Institute Genomics Platform"/>
            <consortium name="The Broad Institute Genome Sequencing Center for Infectious Disease"/>
            <person name="Wu L."/>
            <person name="Ma J."/>
        </authorList>
    </citation>
    <scope>NUCLEOTIDE SEQUENCE [LARGE SCALE GENOMIC DNA]</scope>
    <source>
        <strain evidence="3">JCM 17458</strain>
    </source>
</reference>
<comment type="caution">
    <text evidence="2">The sequence shown here is derived from an EMBL/GenBank/DDBJ whole genome shotgun (WGS) entry which is preliminary data.</text>
</comment>
<dbReference type="InterPro" id="IPR025668">
    <property type="entry name" value="Tnp_DDE_dom"/>
</dbReference>
<evidence type="ECO:0000259" key="1">
    <source>
        <dbReference type="Pfam" id="PF13701"/>
    </source>
</evidence>
<dbReference type="NCBIfam" id="NF033539">
    <property type="entry name" value="transpos_IS1380"/>
    <property type="match status" value="1"/>
</dbReference>
<dbReference type="Proteomes" id="UP001501586">
    <property type="component" value="Unassembled WGS sequence"/>
</dbReference>
<dbReference type="InterPro" id="IPR047960">
    <property type="entry name" value="Transpos_IS1380"/>
</dbReference>
<organism evidence="2 3">
    <name type="scientific">Brevibacterium daeguense</name>
    <dbReference type="NCBI Taxonomy" id="909936"/>
    <lineage>
        <taxon>Bacteria</taxon>
        <taxon>Bacillati</taxon>
        <taxon>Actinomycetota</taxon>
        <taxon>Actinomycetes</taxon>
        <taxon>Micrococcales</taxon>
        <taxon>Brevibacteriaceae</taxon>
        <taxon>Brevibacterium</taxon>
    </lineage>
</organism>
<proteinExistence type="predicted"/>
<evidence type="ECO:0000313" key="3">
    <source>
        <dbReference type="Proteomes" id="UP001501586"/>
    </source>
</evidence>
<dbReference type="Pfam" id="PF13701">
    <property type="entry name" value="DDE_Tnp_1_4"/>
    <property type="match status" value="1"/>
</dbReference>
<accession>A0ABP8EIE4</accession>
<gene>
    <name evidence="2" type="ORF">GCM10022261_12650</name>
</gene>
<feature type="domain" description="Transposase DDE" evidence="1">
    <location>
        <begin position="3"/>
        <end position="271"/>
    </location>
</feature>
<dbReference type="EMBL" id="BAABAZ010000004">
    <property type="protein sequence ID" value="GAA4283734.1"/>
    <property type="molecule type" value="Genomic_DNA"/>
</dbReference>
<evidence type="ECO:0000313" key="2">
    <source>
        <dbReference type="EMBL" id="GAA4283734.1"/>
    </source>
</evidence>
<sequence>MILSQRLRRGAAGSPHGAKRLVRDALATLRRLRGMDQAPVLVRADAAFYGHATISTAITAGADVSVTARMDPAVKKAIADIGEDAWTGIEYPQAIYDEDTGTWVSKAQVAEVDFTAFTSRKKSEQVPGRLVVRRIPELNQDKKNVGQPGLFDLHRFHAFFTTSTLDTVTADKTHRAHAVIEQVNADLKNCALAHLPSGVFTANAAWLVLAVIAFNLTRTAATITGPGLAKATTGTIRRKIISIPARIASSTRRITLHLPQGWPWQVQWTTLFNHAHGPPATATI</sequence>
<keyword evidence="3" id="KW-1185">Reference proteome</keyword>
<name>A0ABP8EIE4_9MICO</name>